<evidence type="ECO:0000313" key="3">
    <source>
        <dbReference type="Proteomes" id="UP001345963"/>
    </source>
</evidence>
<comment type="caution">
    <text evidence="2">The sequence shown here is derived from an EMBL/GenBank/DDBJ whole genome shotgun (WGS) entry which is preliminary data.</text>
</comment>
<reference evidence="2 3" key="1">
    <citation type="submission" date="2021-07" db="EMBL/GenBank/DDBJ databases">
        <authorList>
            <person name="Palmer J.M."/>
        </authorList>
    </citation>
    <scope>NUCLEOTIDE SEQUENCE [LARGE SCALE GENOMIC DNA]</scope>
    <source>
        <strain evidence="2 3">AT_MEX2019</strain>
        <tissue evidence="2">Muscle</tissue>
    </source>
</reference>
<dbReference type="EMBL" id="JAHUTI010061059">
    <property type="protein sequence ID" value="MED6252228.1"/>
    <property type="molecule type" value="Genomic_DNA"/>
</dbReference>
<keyword evidence="3" id="KW-1185">Reference proteome</keyword>
<dbReference type="Proteomes" id="UP001345963">
    <property type="component" value="Unassembled WGS sequence"/>
</dbReference>
<accession>A0ABU7BP14</accession>
<feature type="region of interest" description="Disordered" evidence="1">
    <location>
        <begin position="52"/>
        <end position="84"/>
    </location>
</feature>
<protein>
    <submittedName>
        <fullName evidence="2">Uncharacterized protein</fullName>
    </submittedName>
</protein>
<gene>
    <name evidence="2" type="ORF">ATANTOWER_008731</name>
</gene>
<organism evidence="2 3">
    <name type="scientific">Ataeniobius toweri</name>
    <dbReference type="NCBI Taxonomy" id="208326"/>
    <lineage>
        <taxon>Eukaryota</taxon>
        <taxon>Metazoa</taxon>
        <taxon>Chordata</taxon>
        <taxon>Craniata</taxon>
        <taxon>Vertebrata</taxon>
        <taxon>Euteleostomi</taxon>
        <taxon>Actinopterygii</taxon>
        <taxon>Neopterygii</taxon>
        <taxon>Teleostei</taxon>
        <taxon>Neoteleostei</taxon>
        <taxon>Acanthomorphata</taxon>
        <taxon>Ovalentaria</taxon>
        <taxon>Atherinomorphae</taxon>
        <taxon>Cyprinodontiformes</taxon>
        <taxon>Goodeidae</taxon>
        <taxon>Ataeniobius</taxon>
    </lineage>
</organism>
<proteinExistence type="predicted"/>
<evidence type="ECO:0000313" key="2">
    <source>
        <dbReference type="EMBL" id="MED6252228.1"/>
    </source>
</evidence>
<sequence>MEFKRKFNMEDSPSCPALSNYSSKRLCSTNQCQVLISPWPIILQGSALKDLHPSPPFGFQTPSKSPQASTPPPGSDGGEDISKSNPKMFIQVHVILSIHVFHWGPSAKEINIH</sequence>
<name>A0ABU7BP14_9TELE</name>
<evidence type="ECO:0000256" key="1">
    <source>
        <dbReference type="SAM" id="MobiDB-lite"/>
    </source>
</evidence>